<organism evidence="2">
    <name type="scientific">hydrothermal vent metagenome</name>
    <dbReference type="NCBI Taxonomy" id="652676"/>
    <lineage>
        <taxon>unclassified sequences</taxon>
        <taxon>metagenomes</taxon>
        <taxon>ecological metagenomes</taxon>
    </lineage>
</organism>
<name>A0A3B0YJC4_9ZZZZ</name>
<dbReference type="Pfam" id="PF18602">
    <property type="entry name" value="Rap1a"/>
    <property type="match status" value="1"/>
</dbReference>
<reference evidence="2" key="1">
    <citation type="submission" date="2018-06" db="EMBL/GenBank/DDBJ databases">
        <authorList>
            <person name="Zhirakovskaya E."/>
        </authorList>
    </citation>
    <scope>NUCLEOTIDE SEQUENCE</scope>
</reference>
<dbReference type="Gene3D" id="1.10.890.40">
    <property type="match status" value="1"/>
</dbReference>
<evidence type="ECO:0000313" key="2">
    <source>
        <dbReference type="EMBL" id="VAW74319.1"/>
    </source>
</evidence>
<dbReference type="AlphaFoldDB" id="A0A3B0YJC4"/>
<accession>A0A3B0YJC4</accession>
<protein>
    <recommendedName>
        <fullName evidence="1">Rap1a immunity protein domain-containing protein</fullName>
    </recommendedName>
</protein>
<evidence type="ECO:0000259" key="1">
    <source>
        <dbReference type="Pfam" id="PF18602"/>
    </source>
</evidence>
<gene>
    <name evidence="2" type="ORF">MNBD_GAMMA12-110</name>
</gene>
<dbReference type="EMBL" id="UOFL01000058">
    <property type="protein sequence ID" value="VAW74319.1"/>
    <property type="molecule type" value="Genomic_DNA"/>
</dbReference>
<proteinExistence type="predicted"/>
<sequence>MKTLAVLLLSLMAFSAFGASAKSKQLYTYTGNDLSSNCVDGSAYRRGLCLGYVNGVASMQKKACIPDGVKFGQLKRVIERYMEENPEQAHKHAFKIVVAALKEAWPCK</sequence>
<dbReference type="InterPro" id="IPR041238">
    <property type="entry name" value="Rap1a"/>
</dbReference>
<feature type="domain" description="Rap1a immunity protein" evidence="1">
    <location>
        <begin position="30"/>
        <end position="107"/>
    </location>
</feature>